<accession>H6VUC6</accession>
<name>H6VUC6_BPPKT</name>
<reference evidence="1 2" key="1">
    <citation type="submission" date="2011-10" db="EMBL/GenBank/DDBJ databases">
        <authorList>
            <person name="Tarasyan K.K."/>
            <person name="Kulikov E.E."/>
            <person name="Letarov A.V."/>
        </authorList>
    </citation>
    <scope>NUCLEOTIDE SEQUENCE [LARGE SCALE GENOMIC DNA]</scope>
</reference>
<organismHost>
    <name type="scientific">Escherichia coli</name>
    <dbReference type="NCBI Taxonomy" id="562"/>
</organismHost>
<protein>
    <submittedName>
        <fullName evidence="1">Uncharacterized protein</fullName>
    </submittedName>
</protein>
<evidence type="ECO:0000313" key="1">
    <source>
        <dbReference type="EMBL" id="AEZ65114.1"/>
    </source>
</evidence>
<dbReference type="Proteomes" id="UP000009054">
    <property type="component" value="Segment"/>
</dbReference>
<gene>
    <name evidence="1" type="ORF">phiKT_00031</name>
</gene>
<dbReference type="KEGG" id="vg:14012112"/>
<sequence>MRKLSEIVHHTHVFYNSKGYLWITLKEVRPDGRRRVVVRKMNSKYFSNWSLDTVRINNETFQIDSQIDLQPTASHSAPYFSN</sequence>
<dbReference type="OrthoDB" id="39450at10239"/>
<organism evidence="1 2">
    <name type="scientific">Escherichia phage phiKT</name>
    <dbReference type="NCBI Taxonomy" id="1141519"/>
    <lineage>
        <taxon>Viruses</taxon>
        <taxon>Duplodnaviria</taxon>
        <taxon>Heunggongvirae</taxon>
        <taxon>Uroviricota</taxon>
        <taxon>Caudoviricetes</taxon>
        <taxon>Autographivirales</taxon>
        <taxon>Autonotataviridae</taxon>
        <taxon>Ermolevavirus</taxon>
        <taxon>Ermolevavirus PhiKT</taxon>
    </lineage>
</organism>
<dbReference type="EMBL" id="JN882298">
    <property type="protein sequence ID" value="AEZ65114.1"/>
    <property type="molecule type" value="Genomic_DNA"/>
</dbReference>
<dbReference type="RefSeq" id="YP_007006614.1">
    <property type="nucleotide sequence ID" value="NC_019520.1"/>
</dbReference>
<keyword evidence="2" id="KW-1185">Reference proteome</keyword>
<proteinExistence type="predicted"/>
<evidence type="ECO:0000313" key="2">
    <source>
        <dbReference type="Proteomes" id="UP000009054"/>
    </source>
</evidence>
<dbReference type="GeneID" id="14012112"/>